<keyword evidence="3" id="KW-1185">Reference proteome</keyword>
<dbReference type="Proteomes" id="UP000460318">
    <property type="component" value="Unassembled WGS sequence"/>
</dbReference>
<protein>
    <recommendedName>
        <fullName evidence="4">DUF4430 domain-containing protein</fullName>
    </recommendedName>
</protein>
<evidence type="ECO:0000313" key="3">
    <source>
        <dbReference type="Proteomes" id="UP000460318"/>
    </source>
</evidence>
<dbReference type="AlphaFoldDB" id="A0A7X3LFJ5"/>
<proteinExistence type="predicted"/>
<reference evidence="2 3" key="1">
    <citation type="submission" date="2019-12" db="EMBL/GenBank/DDBJ databases">
        <title>Paenibacillus sp. nov., an endophytic bacterium isolated from the stem of Dendrobium.</title>
        <authorList>
            <person name="Zhao R."/>
        </authorList>
    </citation>
    <scope>NUCLEOTIDE SEQUENCE [LARGE SCALE GENOMIC DNA]</scope>
    <source>
        <strain evidence="2 3">HJL G12</strain>
    </source>
</reference>
<accession>A0A7X3LFJ5</accession>
<sequence>MVLRIKKTARIGKTLFVATIMLVSVAGSAFAEEFYPDRVFVNGQEMILDRSIHLTPIFNVSPPTSIAILTDQNTSNAGKVVDQNAKEHLTAYLTYRMGDTIPGTYTWPEERYGGTLTMTNIVQEGSEISVTYEGWVDKNLN</sequence>
<feature type="chain" id="PRO_5031305596" description="DUF4430 domain-containing protein" evidence="1">
    <location>
        <begin position="32"/>
        <end position="141"/>
    </location>
</feature>
<name>A0A7X3LFJ5_9BACL</name>
<dbReference type="RefSeq" id="WP_160495862.1">
    <property type="nucleotide sequence ID" value="NZ_WUBI01000001.1"/>
</dbReference>
<evidence type="ECO:0000256" key="1">
    <source>
        <dbReference type="SAM" id="SignalP"/>
    </source>
</evidence>
<organism evidence="2 3">
    <name type="scientific">Paenibacillus dendrobii</name>
    <dbReference type="NCBI Taxonomy" id="2691084"/>
    <lineage>
        <taxon>Bacteria</taxon>
        <taxon>Bacillati</taxon>
        <taxon>Bacillota</taxon>
        <taxon>Bacilli</taxon>
        <taxon>Bacillales</taxon>
        <taxon>Paenibacillaceae</taxon>
        <taxon>Paenibacillus</taxon>
    </lineage>
</organism>
<keyword evidence="1" id="KW-0732">Signal</keyword>
<evidence type="ECO:0000313" key="2">
    <source>
        <dbReference type="EMBL" id="MWV42245.1"/>
    </source>
</evidence>
<evidence type="ECO:0008006" key="4">
    <source>
        <dbReference type="Google" id="ProtNLM"/>
    </source>
</evidence>
<comment type="caution">
    <text evidence="2">The sequence shown here is derived from an EMBL/GenBank/DDBJ whole genome shotgun (WGS) entry which is preliminary data.</text>
</comment>
<gene>
    <name evidence="2" type="ORF">GRF59_01260</name>
</gene>
<dbReference type="EMBL" id="WUBI01000001">
    <property type="protein sequence ID" value="MWV42245.1"/>
    <property type="molecule type" value="Genomic_DNA"/>
</dbReference>
<feature type="signal peptide" evidence="1">
    <location>
        <begin position="1"/>
        <end position="31"/>
    </location>
</feature>